<dbReference type="EMBL" id="JAAAMJ010000002">
    <property type="protein sequence ID" value="NDV86173.1"/>
    <property type="molecule type" value="Genomic_DNA"/>
</dbReference>
<organism evidence="1 2">
    <name type="scientific">Aurantimonas aggregata</name>
    <dbReference type="NCBI Taxonomy" id="2047720"/>
    <lineage>
        <taxon>Bacteria</taxon>
        <taxon>Pseudomonadati</taxon>
        <taxon>Pseudomonadota</taxon>
        <taxon>Alphaproteobacteria</taxon>
        <taxon>Hyphomicrobiales</taxon>
        <taxon>Aurantimonadaceae</taxon>
        <taxon>Aurantimonas</taxon>
    </lineage>
</organism>
<keyword evidence="2" id="KW-1185">Reference proteome</keyword>
<reference evidence="1 2" key="1">
    <citation type="submission" date="2020-01" db="EMBL/GenBank/DDBJ databases">
        <title>Genomes of bacteria type strains.</title>
        <authorList>
            <person name="Chen J."/>
            <person name="Zhu S."/>
            <person name="Chen J."/>
        </authorList>
    </citation>
    <scope>NUCLEOTIDE SEQUENCE [LARGE SCALE GENOMIC DNA]</scope>
    <source>
        <strain evidence="1 2">KCTC 52919</strain>
    </source>
</reference>
<dbReference type="Gene3D" id="3.40.50.150">
    <property type="entry name" value="Vaccinia Virus protein VP39"/>
    <property type="match status" value="1"/>
</dbReference>
<dbReference type="Proteomes" id="UP000476332">
    <property type="component" value="Unassembled WGS sequence"/>
</dbReference>
<accession>A0A6L9ME82</accession>
<proteinExistence type="predicted"/>
<dbReference type="InterPro" id="IPR029063">
    <property type="entry name" value="SAM-dependent_MTases_sf"/>
</dbReference>
<protein>
    <recommendedName>
        <fullName evidence="3">Methyltransferase domain-containing protein</fullName>
    </recommendedName>
</protein>
<evidence type="ECO:0000313" key="1">
    <source>
        <dbReference type="EMBL" id="NDV86173.1"/>
    </source>
</evidence>
<name>A0A6L9ME82_9HYPH</name>
<sequence>MSGFEARWLDLREPADMAARDPELLEAAAAYLSARPNALAVDLGCGTGSTLRTLGPLVPGLNWRLVDNDPALLAEAERRRPPGSSVETLLADLGDLDALELRPARLATASALFDLASRDFVARLAGRLAREGIGLYAALSYDGTIVFDVPHAEDAAMVALFNAHQRSDKGLGPALGPDAGAALADELAGQGLDVRTASSPWRLDGGMSGLQTKFVEGMATAVRETGELAEAAIAAWLDARLAVVESSGCRVGHLDVLALPR</sequence>
<evidence type="ECO:0000313" key="2">
    <source>
        <dbReference type="Proteomes" id="UP000476332"/>
    </source>
</evidence>
<gene>
    <name evidence="1" type="ORF">GTW51_05600</name>
</gene>
<dbReference type="AlphaFoldDB" id="A0A6L9ME82"/>
<dbReference type="RefSeq" id="WP_163042910.1">
    <property type="nucleotide sequence ID" value="NZ_JAAAMJ010000002.1"/>
</dbReference>
<evidence type="ECO:0008006" key="3">
    <source>
        <dbReference type="Google" id="ProtNLM"/>
    </source>
</evidence>
<dbReference type="SUPFAM" id="SSF53335">
    <property type="entry name" value="S-adenosyl-L-methionine-dependent methyltransferases"/>
    <property type="match status" value="1"/>
</dbReference>
<comment type="caution">
    <text evidence="1">The sequence shown here is derived from an EMBL/GenBank/DDBJ whole genome shotgun (WGS) entry which is preliminary data.</text>
</comment>